<dbReference type="InterPro" id="IPR003382">
    <property type="entry name" value="Flavoprotein"/>
</dbReference>
<evidence type="ECO:0000313" key="4">
    <source>
        <dbReference type="Proteomes" id="UP000268652"/>
    </source>
</evidence>
<gene>
    <name evidence="3" type="ORF">D7318_31170</name>
    <name evidence="2" type="ORF">D7319_31175</name>
</gene>
<dbReference type="RefSeq" id="WP_120700612.1">
    <property type="nucleotide sequence ID" value="NZ_RBDX01000047.1"/>
</dbReference>
<reference evidence="4 5" key="1">
    <citation type="submission" date="2018-09" db="EMBL/GenBank/DDBJ databases">
        <title>Streptomyces sp. nov. DS1-2, an endophytic actinomycete isolated from roots of Dendrobium scabrilingue.</title>
        <authorList>
            <person name="Kuncharoen N."/>
            <person name="Kudo T."/>
            <person name="Ohkuma M."/>
            <person name="Yuki M."/>
            <person name="Tanasupawat S."/>
        </authorList>
    </citation>
    <scope>NUCLEOTIDE SEQUENCE [LARGE SCALE GENOMIC DNA]</scope>
    <source>
        <strain evidence="2 5">AZ1-7</strain>
        <strain evidence="3 4">DS1-2</strain>
    </source>
</reference>
<evidence type="ECO:0000313" key="3">
    <source>
        <dbReference type="EMBL" id="RKN13427.1"/>
    </source>
</evidence>
<dbReference type="Proteomes" id="UP000268652">
    <property type="component" value="Unassembled WGS sequence"/>
</dbReference>
<evidence type="ECO:0000313" key="5">
    <source>
        <dbReference type="Proteomes" id="UP000275024"/>
    </source>
</evidence>
<keyword evidence="4" id="KW-1185">Reference proteome</keyword>
<accession>A0A3A9W7R4</accession>
<comment type="caution">
    <text evidence="2">The sequence shown here is derived from an EMBL/GenBank/DDBJ whole genome shotgun (WGS) entry which is preliminary data.</text>
</comment>
<proteinExistence type="predicted"/>
<sequence>MNVEPFEGAQLHLHVTGSIGAALVPWWVHWLRELNPDVVVNVSVTRSATRFLAVRSLRHLANGQVWTDSWDDSELPPEVNSGQSGESECFILFPATLDTLMRLAQGRADSPALLMLQVTNRPIVIADTLPGSNEIVESNLRVLETRSNIGFAPRVTGVRAHGRSTAEVGFNLPGAIGVANDMVRKGRPHE</sequence>
<dbReference type="NCBIfam" id="NF033753">
    <property type="entry name" value="RiPP_decarbCypD"/>
    <property type="match status" value="1"/>
</dbReference>
<evidence type="ECO:0000313" key="2">
    <source>
        <dbReference type="EMBL" id="RKN03566.1"/>
    </source>
</evidence>
<dbReference type="InterPro" id="IPR053797">
    <property type="entry name" value="CypD-like"/>
</dbReference>
<dbReference type="AlphaFoldDB" id="A0A3A9W7R4"/>
<dbReference type="Gene3D" id="3.40.50.1950">
    <property type="entry name" value="Flavin prenyltransferase-like"/>
    <property type="match status" value="1"/>
</dbReference>
<dbReference type="GO" id="GO:0003824">
    <property type="term" value="F:catalytic activity"/>
    <property type="evidence" value="ECO:0007669"/>
    <property type="project" value="InterPro"/>
</dbReference>
<dbReference type="InterPro" id="IPR036551">
    <property type="entry name" value="Flavin_trans-like"/>
</dbReference>
<dbReference type="Proteomes" id="UP000275024">
    <property type="component" value="Unassembled WGS sequence"/>
</dbReference>
<evidence type="ECO:0000259" key="1">
    <source>
        <dbReference type="Pfam" id="PF02441"/>
    </source>
</evidence>
<feature type="domain" description="Flavoprotein" evidence="1">
    <location>
        <begin position="12"/>
        <end position="156"/>
    </location>
</feature>
<dbReference type="EMBL" id="RBDY01000047">
    <property type="protein sequence ID" value="RKN13427.1"/>
    <property type="molecule type" value="Genomic_DNA"/>
</dbReference>
<dbReference type="OrthoDB" id="4578483at2"/>
<dbReference type="EMBL" id="RBDX01000047">
    <property type="protein sequence ID" value="RKN03566.1"/>
    <property type="molecule type" value="Genomic_DNA"/>
</dbReference>
<name>A0A3A9W7R4_9ACTN</name>
<organism evidence="2 5">
    <name type="scientific">Streptomyces radicis</name>
    <dbReference type="NCBI Taxonomy" id="1750517"/>
    <lineage>
        <taxon>Bacteria</taxon>
        <taxon>Bacillati</taxon>
        <taxon>Actinomycetota</taxon>
        <taxon>Actinomycetes</taxon>
        <taxon>Kitasatosporales</taxon>
        <taxon>Streptomycetaceae</taxon>
        <taxon>Streptomyces</taxon>
    </lineage>
</organism>
<dbReference type="Pfam" id="PF02441">
    <property type="entry name" value="Flavoprotein"/>
    <property type="match status" value="1"/>
</dbReference>
<dbReference type="SUPFAM" id="SSF52507">
    <property type="entry name" value="Homo-oligomeric flavin-containing Cys decarboxylases, HFCD"/>
    <property type="match status" value="1"/>
</dbReference>
<protein>
    <submittedName>
        <fullName evidence="2">Cypemycin decarboxylase</fullName>
    </submittedName>
</protein>